<reference evidence="8" key="2">
    <citation type="submission" date="2025-09" db="UniProtKB">
        <authorList>
            <consortium name="Ensembl"/>
        </authorList>
    </citation>
    <scope>IDENTIFICATION</scope>
</reference>
<dbReference type="GO" id="GO:0005125">
    <property type="term" value="F:cytokine activity"/>
    <property type="evidence" value="ECO:0007669"/>
    <property type="project" value="UniProtKB-KW"/>
</dbReference>
<dbReference type="Proteomes" id="UP000694427">
    <property type="component" value="Unplaced"/>
</dbReference>
<keyword evidence="3" id="KW-0202">Cytokine</keyword>
<keyword evidence="9" id="KW-1185">Reference proteome</keyword>
<feature type="domain" description="Ig-like" evidence="7">
    <location>
        <begin position="82"/>
        <end position="162"/>
    </location>
</feature>
<comment type="subcellular location">
    <subcellularLocation>
        <location evidence="1">Secreted</location>
    </subcellularLocation>
</comment>
<sequence>MVDASKYDLQIKKRINNTRDDPVCRVKYGSMRMSQCDLYNNRTEVSVIDGTVIIKRVIRADSGNYRLILVHSNGTETSRDLPVIVEAPIGSVEVSISCSSNQRSVSCSSDGDHIIYSWTLNGEILEQGPMNGNTTIQLNEGTDGDISCSVKNHVSHTQKNIRLKHCPGPTTAAVTSSLTSPVTQTSECGLDRFCSFGQSDPCYVALGDKLNLLMVDASKYDLQIKKRINNNTADGPVCRVKNDSMRMSQCDLYNNRPEVSVINGTVIINCVIRADSGNYRLILTDSDGTDTSRDLQVIVEAPIGSVEVSVICSSNQRSVSCSSDGDHIMYSWTLNGEILEQGPMNGNTTIQLNEGTDGDISCSVKNHVSHAQKTIRLKPCPGPTTAAVTSSLTSTSTQTPEYGTSFSSADTIQTQTQSPEEFLRMFLEFSLIALGCVALILILLFITICYVYKKKQLKSTQVPAGDTELIYADISHEKKSEKKNTESFLAADVEYSEVRTQTKRKKKKKEEEVQYGEVTFTPNHSNAPQQQLQEECVYSQNSFKTSERINGSERNQGFATIKMHRITRRVDQVAVLLLLLAAVGFAQVLDRTLILSHERSSIERTYELTKYLDHQLKEIRDTYLSYLGPPFSDPGFSPPRPNSSALSVPSAATRVDLWRGLENGARLAQNQRAYSVLLCAVRELARSTLCPYLQSSLLHFCSGLSGLLGSISGLMNALGYTNLPPSTPAQGYAPLLSSQFQGESENSPAPLRSYEPRGIQPASGVREGTTRADLKRDRERSRRGRRKEGESWAAAEEGEKEEGMERWGKRRRLLSLDEEKTIQLNMNYTALKFGDGYRKHPVLFSSPSLQHRRPVRSIPSSHAGLSPLSLLYQYGGPVAEVHSLLAAPVLSSRPAPNDFSRKVEGFWVLRELQSWLWRSAKDFTRLKKRLRV</sequence>
<keyword evidence="6" id="KW-0472">Membrane</keyword>
<proteinExistence type="inferred from homology"/>
<reference evidence="8" key="1">
    <citation type="submission" date="2025-08" db="UniProtKB">
        <authorList>
            <consortium name="Ensembl"/>
        </authorList>
    </citation>
    <scope>IDENTIFICATION</scope>
</reference>
<feature type="transmembrane region" description="Helical" evidence="6">
    <location>
        <begin position="570"/>
        <end position="589"/>
    </location>
</feature>
<dbReference type="InterPro" id="IPR007110">
    <property type="entry name" value="Ig-like_dom"/>
</dbReference>
<dbReference type="AlphaFoldDB" id="A0A8C1IAA6"/>
<dbReference type="InterPro" id="IPR009079">
    <property type="entry name" value="4_helix_cytokine-like_core"/>
</dbReference>
<feature type="region of interest" description="Disordered" evidence="5">
    <location>
        <begin position="389"/>
        <end position="410"/>
    </location>
</feature>
<feature type="compositionally biased region" description="Polar residues" evidence="5">
    <location>
        <begin position="400"/>
        <end position="410"/>
    </location>
</feature>
<dbReference type="SUPFAM" id="SSF48726">
    <property type="entry name" value="Immunoglobulin"/>
    <property type="match status" value="1"/>
</dbReference>
<dbReference type="GO" id="GO:0007166">
    <property type="term" value="P:cell surface receptor signaling pathway"/>
    <property type="evidence" value="ECO:0007669"/>
    <property type="project" value="TreeGrafter"/>
</dbReference>
<dbReference type="Gene3D" id="1.20.1250.10">
    <property type="match status" value="2"/>
</dbReference>
<feature type="region of interest" description="Disordered" evidence="5">
    <location>
        <begin position="739"/>
        <end position="807"/>
    </location>
</feature>
<keyword evidence="6" id="KW-1133">Transmembrane helix</keyword>
<keyword evidence="4" id="KW-0964">Secreted</keyword>
<comment type="similarity">
    <text evidence="2">Belongs to the IL-6 superfamily.</text>
</comment>
<evidence type="ECO:0000313" key="9">
    <source>
        <dbReference type="Proteomes" id="UP000694427"/>
    </source>
</evidence>
<dbReference type="SUPFAM" id="SSF47266">
    <property type="entry name" value="4-helical cytokines"/>
    <property type="match status" value="1"/>
</dbReference>
<dbReference type="Ensembl" id="ENSCCRT00010011678.1">
    <property type="protein sequence ID" value="ENSCCRP00010010742.1"/>
    <property type="gene ID" value="ENSCCRG00010004559.1"/>
</dbReference>
<dbReference type="PANTHER" id="PTHR21353">
    <property type="match status" value="1"/>
</dbReference>
<dbReference type="PROSITE" id="PS50835">
    <property type="entry name" value="IG_LIKE"/>
    <property type="match status" value="2"/>
</dbReference>
<feature type="compositionally biased region" description="Basic and acidic residues" evidence="5">
    <location>
        <begin position="768"/>
        <end position="780"/>
    </location>
</feature>
<dbReference type="GO" id="GO:0005615">
    <property type="term" value="C:extracellular space"/>
    <property type="evidence" value="ECO:0007669"/>
    <property type="project" value="UniProtKB-KW"/>
</dbReference>
<organism evidence="8 9">
    <name type="scientific">Cyprinus carpio</name>
    <name type="common">Common carp</name>
    <dbReference type="NCBI Taxonomy" id="7962"/>
    <lineage>
        <taxon>Eukaryota</taxon>
        <taxon>Metazoa</taxon>
        <taxon>Chordata</taxon>
        <taxon>Craniata</taxon>
        <taxon>Vertebrata</taxon>
        <taxon>Euteleostomi</taxon>
        <taxon>Actinopterygii</taxon>
        <taxon>Neopterygii</taxon>
        <taxon>Teleostei</taxon>
        <taxon>Ostariophysi</taxon>
        <taxon>Cypriniformes</taxon>
        <taxon>Cyprinidae</taxon>
        <taxon>Cyprininae</taxon>
        <taxon>Cyprinus</taxon>
    </lineage>
</organism>
<dbReference type="InterPro" id="IPR013783">
    <property type="entry name" value="Ig-like_fold"/>
</dbReference>
<evidence type="ECO:0000256" key="2">
    <source>
        <dbReference type="ARBA" id="ARBA00007432"/>
    </source>
</evidence>
<dbReference type="InterPro" id="IPR036179">
    <property type="entry name" value="Ig-like_dom_sf"/>
</dbReference>
<feature type="domain" description="Ig-like" evidence="7">
    <location>
        <begin position="302"/>
        <end position="376"/>
    </location>
</feature>
<protein>
    <submittedName>
        <fullName evidence="8">Cardiotrophin-like cytokine factor 1</fullName>
    </submittedName>
</protein>
<evidence type="ECO:0000313" key="8">
    <source>
        <dbReference type="Ensembl" id="ENSCCRP00010010742.1"/>
    </source>
</evidence>
<feature type="transmembrane region" description="Helical" evidence="6">
    <location>
        <begin position="429"/>
        <end position="452"/>
    </location>
</feature>
<evidence type="ECO:0000256" key="1">
    <source>
        <dbReference type="ARBA" id="ARBA00004613"/>
    </source>
</evidence>
<evidence type="ECO:0000256" key="4">
    <source>
        <dbReference type="ARBA" id="ARBA00022525"/>
    </source>
</evidence>
<feature type="compositionally biased region" description="Low complexity" evidence="5">
    <location>
        <begin position="389"/>
        <end position="399"/>
    </location>
</feature>
<accession>A0A8C1IAA6</accession>
<name>A0A8C1IAA6_CYPCA</name>
<evidence type="ECO:0000256" key="6">
    <source>
        <dbReference type="SAM" id="Phobius"/>
    </source>
</evidence>
<keyword evidence="6" id="KW-0812">Transmembrane</keyword>
<evidence type="ECO:0000259" key="7">
    <source>
        <dbReference type="PROSITE" id="PS50835"/>
    </source>
</evidence>
<dbReference type="InterPro" id="IPR010681">
    <property type="entry name" value="PRF/CT"/>
</dbReference>
<feature type="region of interest" description="Disordered" evidence="5">
    <location>
        <begin position="500"/>
        <end position="528"/>
    </location>
</feature>
<evidence type="ECO:0000256" key="3">
    <source>
        <dbReference type="ARBA" id="ARBA00022514"/>
    </source>
</evidence>
<evidence type="ECO:0000256" key="5">
    <source>
        <dbReference type="SAM" id="MobiDB-lite"/>
    </source>
</evidence>
<dbReference type="PANTHER" id="PTHR21353:SF7">
    <property type="entry name" value="CARDIOTROPHIN-LIKE CYTOKINE FACTOR 1"/>
    <property type="match status" value="1"/>
</dbReference>
<dbReference type="Gene3D" id="2.60.40.10">
    <property type="entry name" value="Immunoglobulins"/>
    <property type="match status" value="4"/>
</dbReference>